<name>A0A7W3TPS8_9LACO</name>
<keyword evidence="1" id="KW-0819">tRNA processing</keyword>
<keyword evidence="5" id="KW-1185">Reference proteome</keyword>
<dbReference type="GO" id="GO:0016740">
    <property type="term" value="F:transferase activity"/>
    <property type="evidence" value="ECO:0007669"/>
    <property type="project" value="UniProtKB-KW"/>
</dbReference>
<sequence length="359" mass="39896">MSSIKFTVRDNDGTARTGRLQVNGKQIETPALVYTGDELIKLAPAQLEHAGVRAVKTAGLMRWLKYNSTIEKLGDLHQLFHWQGLLMIDLQNDYAYGLAKPRGKKKDGVRFHDPATGQLKFWQPETALHVQQDLGADIFQSFDRTTDYYAPVDDLEVGVEQTNSWLAVNTAVKEQTFGTVAGGGLRRLRKSSVQAVDQAGLAGYRLSGIPSNLNNAEFKRIINEVMPLLLPMRPRYLDTATTLGQMLEAILSGADLIDSDLAAKKAANGIALVSDRLTPLHLDREHFSFDSQTIDNQCSCATCQAGYSRASLHSLVADHSFYGEQLLLQHNLFTLNKLMADLREAIKDHQTKKFVQELL</sequence>
<evidence type="ECO:0000256" key="1">
    <source>
        <dbReference type="ARBA" id="ARBA00022694"/>
    </source>
</evidence>
<dbReference type="Pfam" id="PF01702">
    <property type="entry name" value="TGT"/>
    <property type="match status" value="1"/>
</dbReference>
<dbReference type="NCBIfam" id="TIGR00449">
    <property type="entry name" value="tgt_general"/>
    <property type="match status" value="1"/>
</dbReference>
<keyword evidence="2" id="KW-0671">Queuosine biosynthesis</keyword>
<organism evidence="4 5">
    <name type="scientific">Limosilactobacillus albertensis</name>
    <dbReference type="NCBI Taxonomy" id="2759752"/>
    <lineage>
        <taxon>Bacteria</taxon>
        <taxon>Bacillati</taxon>
        <taxon>Bacillota</taxon>
        <taxon>Bacilli</taxon>
        <taxon>Lactobacillales</taxon>
        <taxon>Lactobacillaceae</taxon>
        <taxon>Limosilactobacillus</taxon>
    </lineage>
</organism>
<dbReference type="Gene3D" id="3.20.20.105">
    <property type="entry name" value="Queuine tRNA-ribosyltransferase-like"/>
    <property type="match status" value="1"/>
</dbReference>
<dbReference type="GO" id="GO:0005737">
    <property type="term" value="C:cytoplasm"/>
    <property type="evidence" value="ECO:0007669"/>
    <property type="project" value="TreeGrafter"/>
</dbReference>
<dbReference type="RefSeq" id="WP_182597403.1">
    <property type="nucleotide sequence ID" value="NZ_JACIVC010000013.1"/>
</dbReference>
<proteinExistence type="predicted"/>
<evidence type="ECO:0000259" key="3">
    <source>
        <dbReference type="Pfam" id="PF01702"/>
    </source>
</evidence>
<dbReference type="GO" id="GO:0008616">
    <property type="term" value="P:tRNA queuosine(34) biosynthetic process"/>
    <property type="evidence" value="ECO:0007669"/>
    <property type="project" value="UniProtKB-KW"/>
</dbReference>
<dbReference type="Proteomes" id="UP000518316">
    <property type="component" value="Unassembled WGS sequence"/>
</dbReference>
<dbReference type="SUPFAM" id="SSF51713">
    <property type="entry name" value="tRNA-guanine transglycosylase"/>
    <property type="match status" value="1"/>
</dbReference>
<feature type="domain" description="tRNA-guanine(15) transglycosylase-like" evidence="3">
    <location>
        <begin position="14"/>
        <end position="358"/>
    </location>
</feature>
<dbReference type="InterPro" id="IPR002616">
    <property type="entry name" value="tRNA_ribo_trans-like"/>
</dbReference>
<keyword evidence="4" id="KW-0808">Transferase</keyword>
<dbReference type="InterPro" id="IPR050076">
    <property type="entry name" value="ArchSynthase1/Queuine_TRR"/>
</dbReference>
<reference evidence="4 5" key="1">
    <citation type="submission" date="2020-07" db="EMBL/GenBank/DDBJ databases">
        <title>Description of Limosilactobacillus balticus sp. nov., Limosilactobacillus agrestis sp. nov., Limosilactobacillus albertensis sp. nov., Limosilactobacillus rudii sp. nov., Limosilactobacillus fastidiosus sp. nov., five novel Limosilactobacillus species isolated from the vertebrate gastrointestinal tract, and proposal of 6 subspecies of Limosilactobacillus reuteri adapted to the gastrointestinal tract of specific vertebrate hosts.</title>
        <authorList>
            <person name="Li F."/>
            <person name="Cheng C."/>
            <person name="Zheng J."/>
            <person name="Quevedo R.M."/>
            <person name="Li J."/>
            <person name="Roos S."/>
            <person name="Gaenzle M.G."/>
            <person name="Walter J."/>
        </authorList>
    </citation>
    <scope>NUCLEOTIDE SEQUENCE [LARGE SCALE GENOMIC DNA]</scope>
    <source>
        <strain evidence="4 5">RRLNB_1_1</strain>
    </source>
</reference>
<dbReference type="PANTHER" id="PTHR46499">
    <property type="entry name" value="QUEUINE TRNA-RIBOSYLTRANSFERASE"/>
    <property type="match status" value="1"/>
</dbReference>
<dbReference type="AlphaFoldDB" id="A0A7W3TPS8"/>
<dbReference type="InterPro" id="IPR036511">
    <property type="entry name" value="TGT-like_sf"/>
</dbReference>
<protein>
    <submittedName>
        <fullName evidence="4">Queuine tRNA-ribosyltransferase family protein</fullName>
    </submittedName>
</protein>
<accession>A0A7W3TPS8</accession>
<evidence type="ECO:0000313" key="5">
    <source>
        <dbReference type="Proteomes" id="UP000518316"/>
    </source>
</evidence>
<dbReference type="EMBL" id="JACIVC010000013">
    <property type="protein sequence ID" value="MBB1068644.1"/>
    <property type="molecule type" value="Genomic_DNA"/>
</dbReference>
<evidence type="ECO:0000256" key="2">
    <source>
        <dbReference type="ARBA" id="ARBA00022785"/>
    </source>
</evidence>
<comment type="caution">
    <text evidence="4">The sequence shown here is derived from an EMBL/GenBank/DDBJ whole genome shotgun (WGS) entry which is preliminary data.</text>
</comment>
<dbReference type="PANTHER" id="PTHR46499:SF1">
    <property type="entry name" value="QUEUINE TRNA-RIBOSYLTRANSFERASE"/>
    <property type="match status" value="1"/>
</dbReference>
<evidence type="ECO:0000313" key="4">
    <source>
        <dbReference type="EMBL" id="MBB1068644.1"/>
    </source>
</evidence>
<gene>
    <name evidence="4" type="ORF">H5S40_00300</name>
</gene>